<dbReference type="EMBL" id="JACAZE010000005">
    <property type="protein sequence ID" value="KAF7317340.1"/>
    <property type="molecule type" value="Genomic_DNA"/>
</dbReference>
<organism evidence="1 2">
    <name type="scientific">Mycena chlorophos</name>
    <name type="common">Agaric fungus</name>
    <name type="synonym">Agaricus chlorophos</name>
    <dbReference type="NCBI Taxonomy" id="658473"/>
    <lineage>
        <taxon>Eukaryota</taxon>
        <taxon>Fungi</taxon>
        <taxon>Dikarya</taxon>
        <taxon>Basidiomycota</taxon>
        <taxon>Agaricomycotina</taxon>
        <taxon>Agaricomycetes</taxon>
        <taxon>Agaricomycetidae</taxon>
        <taxon>Agaricales</taxon>
        <taxon>Marasmiineae</taxon>
        <taxon>Mycenaceae</taxon>
        <taxon>Mycena</taxon>
    </lineage>
</organism>
<dbReference type="Gene3D" id="3.80.10.10">
    <property type="entry name" value="Ribonuclease Inhibitor"/>
    <property type="match status" value="1"/>
</dbReference>
<dbReference type="SUPFAM" id="SSF52047">
    <property type="entry name" value="RNI-like"/>
    <property type="match status" value="1"/>
</dbReference>
<dbReference type="OrthoDB" id="3365698at2759"/>
<dbReference type="Proteomes" id="UP000613580">
    <property type="component" value="Unassembled WGS sequence"/>
</dbReference>
<protein>
    <submittedName>
        <fullName evidence="1">F-box domain-containing protein</fullName>
    </submittedName>
</protein>
<dbReference type="PANTHER" id="PTHR38926">
    <property type="entry name" value="F-BOX DOMAIN CONTAINING PROTEIN, EXPRESSED"/>
    <property type="match status" value="1"/>
</dbReference>
<sequence length="474" mass="53419">MATLARRYPKLPSSALHTISALDTTIAHLLVRRDEILAQHGSLPQRMTTLHPELLSEIFQHFVDYACLGSFSGPLILTSVCRHWREIALATPRLWRTVKINSLARWNAFPRLVELFLQRAGSVPIDVYRLPPSHIRHFVPHHAHRLGHLELSHGVPALFHGLNAIDSFPVLESVRIVMLLREVAQPIPVITFLRQAPRLTEVAVDLWSLHSSDYDLAQILALPAHQLRSLHVYSLFREGCFTTLSQARSLVYLTLDIAYEDTDVNDAYIVFPNLRILHVHPPAVLRILETPSLESLDLMQTTRAGLGGGSYTQSEVPIVTDFVSRSGCSITELHFVPNAITACHILMELAFLKKLHIECSTWRAADTHRFFSSLALPSGDIVPHLESLSMVISAAEPVSVVNLARMIRARRRQVGRLGQLSKCEVRSPSTAPFFDDNQSLGWLKEMREEGLEFSCDVPLYGKNLDRYMVEKMIN</sequence>
<keyword evidence="2" id="KW-1185">Reference proteome</keyword>
<name>A0A8H6TGY7_MYCCL</name>
<reference evidence="1" key="1">
    <citation type="submission" date="2020-05" db="EMBL/GenBank/DDBJ databases">
        <title>Mycena genomes resolve the evolution of fungal bioluminescence.</title>
        <authorList>
            <person name="Tsai I.J."/>
        </authorList>
    </citation>
    <scope>NUCLEOTIDE SEQUENCE</scope>
    <source>
        <strain evidence="1">110903Hualien_Pintung</strain>
    </source>
</reference>
<accession>A0A8H6TGY7</accession>
<gene>
    <name evidence="1" type="ORF">HMN09_00470000</name>
</gene>
<evidence type="ECO:0000313" key="2">
    <source>
        <dbReference type="Proteomes" id="UP000613580"/>
    </source>
</evidence>
<proteinExistence type="predicted"/>
<dbReference type="InterPro" id="IPR032675">
    <property type="entry name" value="LRR_dom_sf"/>
</dbReference>
<comment type="caution">
    <text evidence="1">The sequence shown here is derived from an EMBL/GenBank/DDBJ whole genome shotgun (WGS) entry which is preliminary data.</text>
</comment>
<evidence type="ECO:0000313" key="1">
    <source>
        <dbReference type="EMBL" id="KAF7317340.1"/>
    </source>
</evidence>
<dbReference type="PANTHER" id="PTHR38926:SF5">
    <property type="entry name" value="F-BOX AND LEUCINE-RICH REPEAT PROTEIN 6"/>
    <property type="match status" value="1"/>
</dbReference>
<dbReference type="AlphaFoldDB" id="A0A8H6TGY7"/>